<dbReference type="InterPro" id="IPR034660">
    <property type="entry name" value="DinB/YfiT-like"/>
</dbReference>
<evidence type="ECO:0000256" key="3">
    <source>
        <dbReference type="PIRSR" id="PIRSR607837-1"/>
    </source>
</evidence>
<name>A0A5R9F403_9BACL</name>
<keyword evidence="5" id="KW-1185">Reference proteome</keyword>
<dbReference type="PANTHER" id="PTHR37302:SF3">
    <property type="entry name" value="DAMAGE-INDUCIBLE PROTEIN DINB"/>
    <property type="match status" value="1"/>
</dbReference>
<dbReference type="EMBL" id="SWLG01000007">
    <property type="protein sequence ID" value="TLS37120.1"/>
    <property type="molecule type" value="Genomic_DNA"/>
</dbReference>
<dbReference type="Pfam" id="PF05163">
    <property type="entry name" value="DinB"/>
    <property type="match status" value="1"/>
</dbReference>
<feature type="binding site" evidence="3">
    <location>
        <position position="126"/>
    </location>
    <ligand>
        <name>a divalent metal cation</name>
        <dbReference type="ChEBI" id="CHEBI:60240"/>
    </ligand>
</feature>
<dbReference type="Proteomes" id="UP000308230">
    <property type="component" value="Unassembled WGS sequence"/>
</dbReference>
<dbReference type="SUPFAM" id="SSF109854">
    <property type="entry name" value="DinB/YfiT-like putative metalloenzymes"/>
    <property type="match status" value="1"/>
</dbReference>
<reference evidence="4 5" key="1">
    <citation type="submission" date="2019-04" db="EMBL/GenBank/DDBJ databases">
        <title>Bacillus caeni sp. nov., a bacterium isolated from mangrove sediment.</title>
        <authorList>
            <person name="Huang H."/>
            <person name="Mo K."/>
            <person name="Hu Y."/>
        </authorList>
    </citation>
    <scope>NUCLEOTIDE SEQUENCE [LARGE SCALE GENOMIC DNA]</scope>
    <source>
        <strain evidence="4 5">HB172195</strain>
    </source>
</reference>
<accession>A0A5R9F403</accession>
<dbReference type="AlphaFoldDB" id="A0A5R9F403"/>
<comment type="similarity">
    <text evidence="1">Belongs to the DinB family.</text>
</comment>
<comment type="caution">
    <text evidence="4">The sequence shown here is derived from an EMBL/GenBank/DDBJ whole genome shotgun (WGS) entry which is preliminary data.</text>
</comment>
<feature type="binding site" evidence="3">
    <location>
        <position position="130"/>
    </location>
    <ligand>
        <name>a divalent metal cation</name>
        <dbReference type="ChEBI" id="CHEBI:60240"/>
    </ligand>
</feature>
<dbReference type="GO" id="GO:0046872">
    <property type="term" value="F:metal ion binding"/>
    <property type="evidence" value="ECO:0007669"/>
    <property type="project" value="UniProtKB-KW"/>
</dbReference>
<dbReference type="OrthoDB" id="25666at2"/>
<evidence type="ECO:0000313" key="4">
    <source>
        <dbReference type="EMBL" id="TLS37120.1"/>
    </source>
</evidence>
<dbReference type="PANTHER" id="PTHR37302">
    <property type="entry name" value="SLR1116 PROTEIN"/>
    <property type="match status" value="1"/>
</dbReference>
<organism evidence="4 5">
    <name type="scientific">Exobacillus caeni</name>
    <dbReference type="NCBI Taxonomy" id="2574798"/>
    <lineage>
        <taxon>Bacteria</taxon>
        <taxon>Bacillati</taxon>
        <taxon>Bacillota</taxon>
        <taxon>Bacilli</taxon>
        <taxon>Bacillales</taxon>
        <taxon>Guptibacillaceae</taxon>
        <taxon>Exobacillus</taxon>
    </lineage>
</organism>
<dbReference type="InterPro" id="IPR007837">
    <property type="entry name" value="DinB"/>
</dbReference>
<evidence type="ECO:0000256" key="1">
    <source>
        <dbReference type="ARBA" id="ARBA00008635"/>
    </source>
</evidence>
<feature type="binding site" evidence="3">
    <location>
        <position position="44"/>
    </location>
    <ligand>
        <name>a divalent metal cation</name>
        <dbReference type="ChEBI" id="CHEBI:60240"/>
    </ligand>
</feature>
<proteinExistence type="inferred from homology"/>
<protein>
    <submittedName>
        <fullName evidence="4">DUF664 domain-containing protein</fullName>
    </submittedName>
</protein>
<dbReference type="RefSeq" id="WP_138126854.1">
    <property type="nucleotide sequence ID" value="NZ_SWLG01000007.1"/>
</dbReference>
<sequence>MVEMFRYNWQVREEWFEWCKEIPGEELVKQRTGGSGSILKTLFHVADCEQIWINQMQGTPVIVKDVQRISSLEEVMAFSTETKSQTEEFLRSWNEEMEEKTFQMKRRNGGSYTFTYGKIMRHIITHEIHHIGQLSVWAREIDKKPVSSDLIFKEF</sequence>
<evidence type="ECO:0000313" key="5">
    <source>
        <dbReference type="Proteomes" id="UP000308230"/>
    </source>
</evidence>
<evidence type="ECO:0000256" key="2">
    <source>
        <dbReference type="ARBA" id="ARBA00022723"/>
    </source>
</evidence>
<dbReference type="Gene3D" id="1.20.120.450">
    <property type="entry name" value="dinb family like domain"/>
    <property type="match status" value="1"/>
</dbReference>
<gene>
    <name evidence="4" type="ORF">FCL54_11370</name>
</gene>
<keyword evidence="2 3" id="KW-0479">Metal-binding</keyword>